<protein>
    <submittedName>
        <fullName evidence="5">CdaR family transcriptional regulator</fullName>
    </submittedName>
</protein>
<comment type="similarity">
    <text evidence="1">Belongs to the CdaR family.</text>
</comment>
<reference evidence="5 6" key="1">
    <citation type="submission" date="2024-09" db="EMBL/GenBank/DDBJ databases">
        <authorList>
            <person name="Sun Q."/>
            <person name="Mori K."/>
        </authorList>
    </citation>
    <scope>NUCLEOTIDE SEQUENCE [LARGE SCALE GENOMIC DNA]</scope>
    <source>
        <strain evidence="5 6">JCM 11201</strain>
    </source>
</reference>
<dbReference type="InterPro" id="IPR008599">
    <property type="entry name" value="Diacid_rec"/>
</dbReference>
<dbReference type="Gene3D" id="1.10.10.2840">
    <property type="entry name" value="PucR C-terminal helix-turn-helix domain"/>
    <property type="match status" value="1"/>
</dbReference>
<keyword evidence="6" id="KW-1185">Reference proteome</keyword>
<dbReference type="PANTHER" id="PTHR33744">
    <property type="entry name" value="CARBOHYDRATE DIACID REGULATOR"/>
    <property type="match status" value="1"/>
</dbReference>
<organism evidence="5 6">
    <name type="scientific">Ectobacillus funiculus</name>
    <dbReference type="NCBI Taxonomy" id="137993"/>
    <lineage>
        <taxon>Bacteria</taxon>
        <taxon>Bacillati</taxon>
        <taxon>Bacillota</taxon>
        <taxon>Bacilli</taxon>
        <taxon>Bacillales</taxon>
        <taxon>Bacillaceae</taxon>
        <taxon>Ectobacillus</taxon>
    </lineage>
</organism>
<name>A0ABV5WEB1_9BACI</name>
<evidence type="ECO:0000259" key="2">
    <source>
        <dbReference type="Pfam" id="PF05651"/>
    </source>
</evidence>
<evidence type="ECO:0000256" key="1">
    <source>
        <dbReference type="ARBA" id="ARBA00006754"/>
    </source>
</evidence>
<feature type="domain" description="CdaR GGDEF-like" evidence="4">
    <location>
        <begin position="144"/>
        <end position="262"/>
    </location>
</feature>
<dbReference type="Pfam" id="PF13556">
    <property type="entry name" value="HTH_30"/>
    <property type="match status" value="1"/>
</dbReference>
<dbReference type="InterPro" id="IPR042070">
    <property type="entry name" value="PucR_C-HTH_sf"/>
</dbReference>
<accession>A0ABV5WEB1</accession>
<comment type="caution">
    <text evidence="5">The sequence shown here is derived from an EMBL/GenBank/DDBJ whole genome shotgun (WGS) entry which is preliminary data.</text>
</comment>
<dbReference type="Pfam" id="PF05651">
    <property type="entry name" value="Diacid_rec"/>
    <property type="match status" value="1"/>
</dbReference>
<dbReference type="PANTHER" id="PTHR33744:SF16">
    <property type="entry name" value="CARBOHYDRATE DIACID REGULATOR"/>
    <property type="match status" value="1"/>
</dbReference>
<feature type="domain" description="PucR C-terminal helix-turn-helix" evidence="3">
    <location>
        <begin position="306"/>
        <end position="362"/>
    </location>
</feature>
<dbReference type="EMBL" id="JBHMAF010000049">
    <property type="protein sequence ID" value="MFB9758943.1"/>
    <property type="molecule type" value="Genomic_DNA"/>
</dbReference>
<dbReference type="InterPro" id="IPR041522">
    <property type="entry name" value="CdaR_GGDEF"/>
</dbReference>
<sequence length="376" mass="43908">MLSISLAKKIIDEVHKLFDEELIMIGIDGIIMASTDAERIGTYHEGAAISIKEKRRVVITKEDEQHLQGVKAGINVPVFFLNNVIGVIGITGEPERVLPYVELLRKMTELLVQESYYSEQMQWQSRMLEAFVFDWLQARDWSPAFVERAKILNINLHVKRQLILVQVTEQQDFFFKDIWQLKHVWNDPADQDVLIHWGNDRLLIIRYVHQKREGETITQKVKQFKAFMEEKWQTPVAVGIGQVVESNELTKGYEQAERALSVALKQNSIVFEENLRLDICLEEISLPTRKEFTKRILQTVLTDEELLETFYTFFEQNMSLKLTASLLHIHINTLHYRIKKLEELTGLNLKHFSDVVSLYLALYFLDYKPKNSDKKA</sequence>
<dbReference type="InterPro" id="IPR051448">
    <property type="entry name" value="CdaR-like_regulators"/>
</dbReference>
<evidence type="ECO:0000259" key="4">
    <source>
        <dbReference type="Pfam" id="PF17853"/>
    </source>
</evidence>
<dbReference type="Proteomes" id="UP001589609">
    <property type="component" value="Unassembled WGS sequence"/>
</dbReference>
<evidence type="ECO:0000259" key="3">
    <source>
        <dbReference type="Pfam" id="PF13556"/>
    </source>
</evidence>
<feature type="domain" description="Putative sugar diacid recognition" evidence="2">
    <location>
        <begin position="3"/>
        <end position="135"/>
    </location>
</feature>
<dbReference type="Pfam" id="PF17853">
    <property type="entry name" value="GGDEF_2"/>
    <property type="match status" value="1"/>
</dbReference>
<evidence type="ECO:0000313" key="5">
    <source>
        <dbReference type="EMBL" id="MFB9758943.1"/>
    </source>
</evidence>
<dbReference type="InterPro" id="IPR025736">
    <property type="entry name" value="PucR_C-HTH_dom"/>
</dbReference>
<dbReference type="RefSeq" id="WP_379949260.1">
    <property type="nucleotide sequence ID" value="NZ_JBHMAF010000049.1"/>
</dbReference>
<gene>
    <name evidence="5" type="ORF">ACFFMS_10765</name>
</gene>
<proteinExistence type="inferred from homology"/>
<evidence type="ECO:0000313" key="6">
    <source>
        <dbReference type="Proteomes" id="UP001589609"/>
    </source>
</evidence>